<dbReference type="PANTHER" id="PTHR43439:SF2">
    <property type="entry name" value="ENZYME, PUTATIVE (JCVI)-RELATED"/>
    <property type="match status" value="1"/>
</dbReference>
<keyword evidence="1" id="KW-0596">Phosphopantetheine</keyword>
<keyword evidence="2" id="KW-0597">Phosphoprotein</keyword>
<accession>A0ABR3QMM9</accession>
<dbReference type="SUPFAM" id="SSF56801">
    <property type="entry name" value="Acetyl-CoA synthetase-like"/>
    <property type="match status" value="1"/>
</dbReference>
<dbReference type="Proteomes" id="UP001521785">
    <property type="component" value="Unassembled WGS sequence"/>
</dbReference>
<gene>
    <name evidence="3" type="ORF">SLS60_011009</name>
</gene>
<evidence type="ECO:0000256" key="2">
    <source>
        <dbReference type="ARBA" id="ARBA00022553"/>
    </source>
</evidence>
<evidence type="ECO:0000313" key="3">
    <source>
        <dbReference type="EMBL" id="KAL1593401.1"/>
    </source>
</evidence>
<evidence type="ECO:0000256" key="1">
    <source>
        <dbReference type="ARBA" id="ARBA00022450"/>
    </source>
</evidence>
<reference evidence="3 4" key="1">
    <citation type="submission" date="2024-02" db="EMBL/GenBank/DDBJ databases">
        <title>De novo assembly and annotation of 12 fungi associated with fruit tree decline syndrome in Ontario, Canada.</title>
        <authorList>
            <person name="Sulman M."/>
            <person name="Ellouze W."/>
            <person name="Ilyukhin E."/>
        </authorList>
    </citation>
    <scope>NUCLEOTIDE SEQUENCE [LARGE SCALE GENOMIC DNA]</scope>
    <source>
        <strain evidence="3 4">M42-189</strain>
    </source>
</reference>
<name>A0ABR3QMM9_9PLEO</name>
<protein>
    <submittedName>
        <fullName evidence="3">Uncharacterized protein</fullName>
    </submittedName>
</protein>
<dbReference type="EMBL" id="JAKJXO020000019">
    <property type="protein sequence ID" value="KAL1593401.1"/>
    <property type="molecule type" value="Genomic_DNA"/>
</dbReference>
<dbReference type="InterPro" id="IPR051414">
    <property type="entry name" value="Adenylate-forming_Reductase"/>
</dbReference>
<keyword evidence="4" id="KW-1185">Reference proteome</keyword>
<dbReference type="Pfam" id="PF23562">
    <property type="entry name" value="AMP-binding_C_3"/>
    <property type="match status" value="1"/>
</dbReference>
<comment type="caution">
    <text evidence="3">The sequence shown here is derived from an EMBL/GenBank/DDBJ whole genome shotgun (WGS) entry which is preliminary data.</text>
</comment>
<dbReference type="PANTHER" id="PTHR43439">
    <property type="entry name" value="PHENYLACETATE-COENZYME A LIGASE"/>
    <property type="match status" value="1"/>
</dbReference>
<organism evidence="3 4">
    <name type="scientific">Paraconiothyrium brasiliense</name>
    <dbReference type="NCBI Taxonomy" id="300254"/>
    <lineage>
        <taxon>Eukaryota</taxon>
        <taxon>Fungi</taxon>
        <taxon>Dikarya</taxon>
        <taxon>Ascomycota</taxon>
        <taxon>Pezizomycotina</taxon>
        <taxon>Dothideomycetes</taxon>
        <taxon>Pleosporomycetidae</taxon>
        <taxon>Pleosporales</taxon>
        <taxon>Massarineae</taxon>
        <taxon>Didymosphaeriaceae</taxon>
        <taxon>Paraconiothyrium</taxon>
    </lineage>
</organism>
<sequence>MHASLSKNAGDIIASYTHLYNLMASTESGTLVQHATNREDWEYICLNPKYNGIEWRQRGNLYELVFKKNNDLADVQGIFKTSLRSQESSMSDLYSKHPTKPHHWKHEGRTDDMIVFRCGWNFSPTRHEASISSHNMVQYCILIGTGRDAPAAIIELRRECNTDLEGTRKAILAELGPKIDEANNLVDTTGQLRKDAIIFATREKPFPISGKGTVQRKATVALYQWEIEELYASLGQSGRVAV</sequence>
<proteinExistence type="predicted"/>
<evidence type="ECO:0000313" key="4">
    <source>
        <dbReference type="Proteomes" id="UP001521785"/>
    </source>
</evidence>